<evidence type="ECO:0000313" key="3">
    <source>
        <dbReference type="Proteomes" id="UP000001784"/>
    </source>
</evidence>
<dbReference type="FunCoup" id="A0LK68">
    <property type="interactions" value="24"/>
</dbReference>
<dbReference type="EMBL" id="CP000478">
    <property type="protein sequence ID" value="ABK17820.1"/>
    <property type="molecule type" value="Genomic_DNA"/>
</dbReference>
<protein>
    <recommendedName>
        <fullName evidence="1">DnaJ homologue subfamily C member 28 conserved domain-containing protein</fullName>
    </recommendedName>
</protein>
<dbReference type="InterPro" id="IPR018961">
    <property type="entry name" value="DnaJ_homolog_subfam-C_membr-28"/>
</dbReference>
<accession>A0LK68</accession>
<dbReference type="InParanoid" id="A0LK68"/>
<name>A0LK68_SYNFM</name>
<sequence length="131" mass="15367">MGNIFAIFDKIAEERIREAAKNGEFDNLPGKGQPLNLEDDSHLPQDIRLAYKILKNADCLPPELELRKEIRTTEALLAGMEDTREKYRQMKKLNYLIMKLNMTRRSSFALEENQVYYEKVVDKMEAKKEEK</sequence>
<dbReference type="PANTHER" id="PTHR39158">
    <property type="entry name" value="OS08G0560600 PROTEIN"/>
    <property type="match status" value="1"/>
</dbReference>
<dbReference type="Proteomes" id="UP000001784">
    <property type="component" value="Chromosome"/>
</dbReference>
<dbReference type="KEGG" id="sfu:Sfum_2138"/>
<dbReference type="eggNOG" id="ENOG5032TNY">
    <property type="taxonomic scope" value="Bacteria"/>
</dbReference>
<evidence type="ECO:0000259" key="1">
    <source>
        <dbReference type="Pfam" id="PF09350"/>
    </source>
</evidence>
<evidence type="ECO:0000313" key="2">
    <source>
        <dbReference type="EMBL" id="ABK17820.1"/>
    </source>
</evidence>
<dbReference type="InterPro" id="IPR052573">
    <property type="entry name" value="DnaJ_C_subfamily_28"/>
</dbReference>
<dbReference type="AlphaFoldDB" id="A0LK68"/>
<dbReference type="OrthoDB" id="9798476at2"/>
<organism evidence="2 3">
    <name type="scientific">Syntrophobacter fumaroxidans (strain DSM 10017 / MPOB)</name>
    <dbReference type="NCBI Taxonomy" id="335543"/>
    <lineage>
        <taxon>Bacteria</taxon>
        <taxon>Pseudomonadati</taxon>
        <taxon>Thermodesulfobacteriota</taxon>
        <taxon>Syntrophobacteria</taxon>
        <taxon>Syntrophobacterales</taxon>
        <taxon>Syntrophobacteraceae</taxon>
        <taxon>Syntrophobacter</taxon>
    </lineage>
</organism>
<dbReference type="HOGENOM" id="CLU_129296_0_0_7"/>
<dbReference type="RefSeq" id="WP_011698989.1">
    <property type="nucleotide sequence ID" value="NC_008554.1"/>
</dbReference>
<gene>
    <name evidence="2" type="ordered locus">Sfum_2138</name>
</gene>
<dbReference type="STRING" id="335543.Sfum_2138"/>
<feature type="domain" description="DnaJ homologue subfamily C member 28 conserved" evidence="1">
    <location>
        <begin position="11"/>
        <end position="78"/>
    </location>
</feature>
<reference evidence="2 3" key="1">
    <citation type="submission" date="2006-10" db="EMBL/GenBank/DDBJ databases">
        <title>Complete sequence of Syntrophobacter fumaroxidans MPOB.</title>
        <authorList>
            <consortium name="US DOE Joint Genome Institute"/>
            <person name="Copeland A."/>
            <person name="Lucas S."/>
            <person name="Lapidus A."/>
            <person name="Barry K."/>
            <person name="Detter J.C."/>
            <person name="Glavina del Rio T."/>
            <person name="Hammon N."/>
            <person name="Israni S."/>
            <person name="Pitluck S."/>
            <person name="Goltsman E.G."/>
            <person name="Martinez M."/>
            <person name="Schmutz J."/>
            <person name="Larimer F."/>
            <person name="Land M."/>
            <person name="Hauser L."/>
            <person name="Kyrpides N."/>
            <person name="Kim E."/>
            <person name="Boone D.R."/>
            <person name="Brockman F."/>
            <person name="Culley D."/>
            <person name="Ferry J."/>
            <person name="Gunsalus R."/>
            <person name="McInerney M.J."/>
            <person name="Morrison M."/>
            <person name="Plugge C."/>
            <person name="Rohlin L."/>
            <person name="Scholten J."/>
            <person name="Sieber J."/>
            <person name="Stams A.J.M."/>
            <person name="Worm P."/>
            <person name="Henstra A.M."/>
            <person name="Richardson P."/>
        </authorList>
    </citation>
    <scope>NUCLEOTIDE SEQUENCE [LARGE SCALE GENOMIC DNA]</scope>
    <source>
        <strain evidence="3">DSM 10017 / MPOB</strain>
    </source>
</reference>
<dbReference type="Pfam" id="PF09350">
    <property type="entry name" value="DJC28_CD"/>
    <property type="match status" value="1"/>
</dbReference>
<keyword evidence="3" id="KW-1185">Reference proteome</keyword>
<proteinExistence type="predicted"/>
<dbReference type="PANTHER" id="PTHR39158:SF1">
    <property type="entry name" value="DNAJ HOMOLOG SUBFAMILY C MEMBER 28"/>
    <property type="match status" value="1"/>
</dbReference>